<dbReference type="Proteomes" id="UP000307602">
    <property type="component" value="Unassembled WGS sequence"/>
</dbReference>
<evidence type="ECO:0000313" key="2">
    <source>
        <dbReference type="Proteomes" id="UP000307602"/>
    </source>
</evidence>
<protein>
    <recommendedName>
        <fullName evidence="3">Lipoprotein</fullName>
    </recommendedName>
</protein>
<evidence type="ECO:0000313" key="1">
    <source>
        <dbReference type="EMBL" id="TGV01542.1"/>
    </source>
</evidence>
<dbReference type="RefSeq" id="WP_135877970.1">
    <property type="nucleotide sequence ID" value="NZ_SRSO01000022.1"/>
</dbReference>
<reference evidence="1 2" key="1">
    <citation type="submission" date="2019-04" db="EMBL/GenBank/DDBJ databases">
        <authorList>
            <person name="Liu A."/>
        </authorList>
    </citation>
    <scope>NUCLEOTIDE SEQUENCE [LARGE SCALE GENOMIC DNA]</scope>
    <source>
        <strain evidence="1 2">RZ03</strain>
    </source>
</reference>
<name>A0A4S1DVS6_9FLAO</name>
<gene>
    <name evidence="1" type="ORF">EM932_14775</name>
</gene>
<comment type="caution">
    <text evidence="1">The sequence shown here is derived from an EMBL/GenBank/DDBJ whole genome shotgun (WGS) entry which is preliminary data.</text>
</comment>
<organism evidence="1 2">
    <name type="scientific">Flavivirga rizhaonensis</name>
    <dbReference type="NCBI Taxonomy" id="2559571"/>
    <lineage>
        <taxon>Bacteria</taxon>
        <taxon>Pseudomonadati</taxon>
        <taxon>Bacteroidota</taxon>
        <taxon>Flavobacteriia</taxon>
        <taxon>Flavobacteriales</taxon>
        <taxon>Flavobacteriaceae</taxon>
        <taxon>Flavivirga</taxon>
    </lineage>
</organism>
<proteinExistence type="predicted"/>
<dbReference type="AlphaFoldDB" id="A0A4S1DVS6"/>
<keyword evidence="2" id="KW-1185">Reference proteome</keyword>
<dbReference type="OrthoDB" id="1445748at2"/>
<evidence type="ECO:0008006" key="3">
    <source>
        <dbReference type="Google" id="ProtNLM"/>
    </source>
</evidence>
<accession>A0A4S1DVS6</accession>
<dbReference type="PROSITE" id="PS51257">
    <property type="entry name" value="PROKAR_LIPOPROTEIN"/>
    <property type="match status" value="1"/>
</dbReference>
<sequence>MKPFKYLSIAIFCCILTSCYSVRFRNVNGAPQPDPFSDRDDYYRGMAVVEFDTVISIKVSSEDFTYLIKEKEACESGKLNIIEYRNTFGGVLLSAITFGRKRKVKVKYVCEKPTN</sequence>
<dbReference type="EMBL" id="SRSO01000022">
    <property type="protein sequence ID" value="TGV01542.1"/>
    <property type="molecule type" value="Genomic_DNA"/>
</dbReference>